<dbReference type="Proteomes" id="UP000270291">
    <property type="component" value="Unassembled WGS sequence"/>
</dbReference>
<reference evidence="1 2" key="1">
    <citation type="submission" date="2018-12" db="EMBL/GenBank/DDBJ databases">
        <authorList>
            <person name="Feng G."/>
            <person name="Zhu H."/>
        </authorList>
    </citation>
    <scope>NUCLEOTIDE SEQUENCE [LARGE SCALE GENOMIC DNA]</scope>
    <source>
        <strain evidence="1 2">LMG 26000</strain>
    </source>
</reference>
<dbReference type="RefSeq" id="WP_125436846.1">
    <property type="nucleotide sequence ID" value="NZ_RWIU01000002.1"/>
</dbReference>
<protein>
    <submittedName>
        <fullName evidence="1">Uncharacterized protein</fullName>
    </submittedName>
</protein>
<dbReference type="AlphaFoldDB" id="A0A3R9MKX2"/>
<proteinExistence type="predicted"/>
<dbReference type="OrthoDB" id="3238756at2"/>
<comment type="caution">
    <text evidence="1">The sequence shown here is derived from an EMBL/GenBank/DDBJ whole genome shotgun (WGS) entry which is preliminary data.</text>
</comment>
<gene>
    <name evidence="1" type="ORF">EI293_09290</name>
</gene>
<organism evidence="1 2">
    <name type="scientific">Hymenobacter perfusus</name>
    <dbReference type="NCBI Taxonomy" id="1236770"/>
    <lineage>
        <taxon>Bacteria</taxon>
        <taxon>Pseudomonadati</taxon>
        <taxon>Bacteroidota</taxon>
        <taxon>Cytophagia</taxon>
        <taxon>Cytophagales</taxon>
        <taxon>Hymenobacteraceae</taxon>
        <taxon>Hymenobacter</taxon>
    </lineage>
</organism>
<evidence type="ECO:0000313" key="2">
    <source>
        <dbReference type="Proteomes" id="UP000270291"/>
    </source>
</evidence>
<sequence>MHPLGTTVLDAVTTASDNGKNSTWAQQSTWDKPVRDLSERDALKVAPDRALNAYGNGSGLRTVNMTVTLLSGVRYQLRIPNFGLLVTAADKVNALADNANWVLVQDGDPAAAVAILRDGVPAIGDTLKKLHLRLATAEALIGNEAGDGNTLVDTIRELLAVFEQYPEGVNMQMLLNDIEDRLAALEAQPAGDGGPFTVAGITEQIAGFAGVSDFTGNNEQFWNKLLVKSYAPTTSLSADNPLRQKGASTAVTLNYSVGRRTNTVASVVVAGQAQLNPDGSAKLAGTVGANTAPNTNTDFSVTATDAGNLSSSSTTSVRYTSKRFWGGFGTDPATMSNIELSAALRALAGQELEASRQQTRSTTLGNQYPVFAWVATAGNGSYTVNGLPNNAFQGRTFPFTNSDGFTEDYRIEWGSKDTGTFTIGVN</sequence>
<name>A0A3R9MKX2_9BACT</name>
<evidence type="ECO:0000313" key="1">
    <source>
        <dbReference type="EMBL" id="RSK44694.1"/>
    </source>
</evidence>
<dbReference type="EMBL" id="RWIU01000002">
    <property type="protein sequence ID" value="RSK44694.1"/>
    <property type="molecule type" value="Genomic_DNA"/>
</dbReference>
<keyword evidence="2" id="KW-1185">Reference proteome</keyword>
<accession>A0A3R9MKX2</accession>